<dbReference type="GO" id="GO:0006955">
    <property type="term" value="P:immune response"/>
    <property type="evidence" value="ECO:0007669"/>
    <property type="project" value="InterPro"/>
</dbReference>
<reference evidence="7" key="1">
    <citation type="submission" date="2025-08" db="UniProtKB">
        <authorList>
            <consortium name="Ensembl"/>
        </authorList>
    </citation>
    <scope>IDENTIFICATION</scope>
</reference>
<dbReference type="SUPFAM" id="SSF47266">
    <property type="entry name" value="4-helical cytokines"/>
    <property type="match status" value="1"/>
</dbReference>
<feature type="signal peptide" evidence="6">
    <location>
        <begin position="1"/>
        <end position="23"/>
    </location>
</feature>
<comment type="subcellular location">
    <subcellularLocation>
        <location evidence="1">Secreted</location>
    </subcellularLocation>
</comment>
<reference evidence="7" key="2">
    <citation type="submission" date="2025-09" db="UniProtKB">
        <authorList>
            <consortium name="Ensembl"/>
        </authorList>
    </citation>
    <scope>IDENTIFICATION</scope>
</reference>
<dbReference type="Proteomes" id="UP000261540">
    <property type="component" value="Unplaced"/>
</dbReference>
<dbReference type="Gene3D" id="1.20.1250.10">
    <property type="match status" value="1"/>
</dbReference>
<evidence type="ECO:0000256" key="6">
    <source>
        <dbReference type="SAM" id="SignalP"/>
    </source>
</evidence>
<evidence type="ECO:0000313" key="7">
    <source>
        <dbReference type="Ensembl" id="ENSPKIP00000011796.1"/>
    </source>
</evidence>
<evidence type="ECO:0000256" key="5">
    <source>
        <dbReference type="ARBA" id="ARBA00023180"/>
    </source>
</evidence>
<dbReference type="Pfam" id="PF00714">
    <property type="entry name" value="IFN-gamma"/>
    <property type="match status" value="1"/>
</dbReference>
<organism evidence="7 8">
    <name type="scientific">Paramormyrops kingsleyae</name>
    <dbReference type="NCBI Taxonomy" id="1676925"/>
    <lineage>
        <taxon>Eukaryota</taxon>
        <taxon>Metazoa</taxon>
        <taxon>Chordata</taxon>
        <taxon>Craniata</taxon>
        <taxon>Vertebrata</taxon>
        <taxon>Euteleostomi</taxon>
        <taxon>Actinopterygii</taxon>
        <taxon>Neopterygii</taxon>
        <taxon>Teleostei</taxon>
        <taxon>Osteoglossocephala</taxon>
        <taxon>Osteoglossomorpha</taxon>
        <taxon>Osteoglossiformes</taxon>
        <taxon>Mormyridae</taxon>
        <taxon>Paramormyrops</taxon>
    </lineage>
</organism>
<dbReference type="PANTHER" id="PTHR11419:SF0">
    <property type="entry name" value="INTERFERON GAMMA"/>
    <property type="match status" value="1"/>
</dbReference>
<dbReference type="GO" id="GO:0005615">
    <property type="term" value="C:extracellular space"/>
    <property type="evidence" value="ECO:0007669"/>
    <property type="project" value="UniProtKB-KW"/>
</dbReference>
<sequence>MVSSPKLYLLCKIFVMIFSWANSTDFISHNMRDDLRKMKEYFKTNDKSLFHNPIFLRSLNNLENFKDGEQGVIIGEVLEVYVNILSRMMNDTTDPDMKVSISHTRSRLETLKKNHFPNTGTLKAHLQDLWAIAPDDLLVQRKAIQELLAVFNRASLLGSKLQACKELSRRKRQTRTSRI</sequence>
<keyword evidence="5" id="KW-0325">Glycoprotein</keyword>
<evidence type="ECO:0000256" key="3">
    <source>
        <dbReference type="ARBA" id="ARBA00022514"/>
    </source>
</evidence>
<dbReference type="GeneTree" id="ENSGT00390000007831"/>
<feature type="chain" id="PRO_5017244089" evidence="6">
    <location>
        <begin position="24"/>
        <end position="179"/>
    </location>
</feature>
<keyword evidence="3" id="KW-0202">Cytokine</keyword>
<evidence type="ECO:0000313" key="8">
    <source>
        <dbReference type="Proteomes" id="UP000261540"/>
    </source>
</evidence>
<comment type="similarity">
    <text evidence="2">Belongs to the type II (or gamma) interferon family.</text>
</comment>
<dbReference type="GO" id="GO:0005125">
    <property type="term" value="F:cytokine activity"/>
    <property type="evidence" value="ECO:0007669"/>
    <property type="project" value="UniProtKB-KW"/>
</dbReference>
<dbReference type="AlphaFoldDB" id="A0A3B3R277"/>
<dbReference type="Ensembl" id="ENSPKIT00000023748.1">
    <property type="protein sequence ID" value="ENSPKIP00000011796.1"/>
    <property type="gene ID" value="ENSPKIG00000018739.1"/>
</dbReference>
<name>A0A3B3R277_9TELE</name>
<evidence type="ECO:0000256" key="2">
    <source>
        <dbReference type="ARBA" id="ARBA00007566"/>
    </source>
</evidence>
<dbReference type="InterPro" id="IPR009079">
    <property type="entry name" value="4_helix_cytokine-like_core"/>
</dbReference>
<evidence type="ECO:0000256" key="4">
    <source>
        <dbReference type="ARBA" id="ARBA00022525"/>
    </source>
</evidence>
<dbReference type="STRING" id="1676925.ENSPKIP00000011796"/>
<keyword evidence="6" id="KW-0732">Signal</keyword>
<accession>A0A3B3R277</accession>
<proteinExistence type="inferred from homology"/>
<evidence type="ECO:0000256" key="1">
    <source>
        <dbReference type="ARBA" id="ARBA00004613"/>
    </source>
</evidence>
<keyword evidence="8" id="KW-1185">Reference proteome</keyword>
<dbReference type="PANTHER" id="PTHR11419">
    <property type="entry name" value="INTERFERON GAMMA"/>
    <property type="match status" value="1"/>
</dbReference>
<keyword evidence="4" id="KW-0964">Secreted</keyword>
<protein>
    <submittedName>
        <fullName evidence="7">Interferon gamma 1</fullName>
    </submittedName>
</protein>
<dbReference type="InterPro" id="IPR002069">
    <property type="entry name" value="Interferon_gamma"/>
</dbReference>
<dbReference type="GO" id="GO:0005133">
    <property type="term" value="F:type II interferon receptor binding"/>
    <property type="evidence" value="ECO:0007669"/>
    <property type="project" value="InterPro"/>
</dbReference>